<dbReference type="RefSeq" id="WP_385939533.1">
    <property type="nucleotide sequence ID" value="NZ_JBHSOZ010000003.1"/>
</dbReference>
<dbReference type="SUPFAM" id="SSF51569">
    <property type="entry name" value="Aldolase"/>
    <property type="match status" value="1"/>
</dbReference>
<dbReference type="PANTHER" id="PTHR12128:SF19">
    <property type="entry name" value="5-DEHYDRO-4-DEOXYGLUCARATE DEHYDRATASE 2-RELATED"/>
    <property type="match status" value="1"/>
</dbReference>
<name>A0ABW0YQM0_9BACI</name>
<keyword evidence="8" id="KW-1185">Reference proteome</keyword>
<comment type="similarity">
    <text evidence="3 5 6">Belongs to the DapA family.</text>
</comment>
<dbReference type="SMART" id="SM01130">
    <property type="entry name" value="DHDPS"/>
    <property type="match status" value="1"/>
</dbReference>
<gene>
    <name evidence="7" type="primary">kdgD</name>
    <name evidence="7" type="ORF">ACFPU1_06375</name>
</gene>
<evidence type="ECO:0000256" key="2">
    <source>
        <dbReference type="ARBA" id="ARBA00004983"/>
    </source>
</evidence>
<evidence type="ECO:0000256" key="1">
    <source>
        <dbReference type="ARBA" id="ARBA00001446"/>
    </source>
</evidence>
<dbReference type="NCBIfam" id="TIGR03249">
    <property type="entry name" value="KdgD"/>
    <property type="match status" value="1"/>
</dbReference>
<dbReference type="Proteomes" id="UP001596142">
    <property type="component" value="Unassembled WGS sequence"/>
</dbReference>
<evidence type="ECO:0000256" key="4">
    <source>
        <dbReference type="ARBA" id="ARBA00023239"/>
    </source>
</evidence>
<proteinExistence type="inferred from homology"/>
<dbReference type="PANTHER" id="PTHR12128">
    <property type="entry name" value="DIHYDRODIPICOLINATE SYNTHASE"/>
    <property type="match status" value="1"/>
</dbReference>
<dbReference type="EC" id="4.2.1.41" evidence="5"/>
<keyword evidence="4 5" id="KW-0456">Lyase</keyword>
<evidence type="ECO:0000256" key="3">
    <source>
        <dbReference type="ARBA" id="ARBA00007592"/>
    </source>
</evidence>
<dbReference type="Pfam" id="PF00701">
    <property type="entry name" value="DHDPS"/>
    <property type="match status" value="1"/>
</dbReference>
<reference evidence="8" key="1">
    <citation type="journal article" date="2019" name="Int. J. Syst. Evol. Microbiol.">
        <title>The Global Catalogue of Microorganisms (GCM) 10K type strain sequencing project: providing services to taxonomists for standard genome sequencing and annotation.</title>
        <authorList>
            <consortium name="The Broad Institute Genomics Platform"/>
            <consortium name="The Broad Institute Genome Sequencing Center for Infectious Disease"/>
            <person name="Wu L."/>
            <person name="Ma J."/>
        </authorList>
    </citation>
    <scope>NUCLEOTIDE SEQUENCE [LARGE SCALE GENOMIC DNA]</scope>
    <source>
        <strain evidence="8">CECT 7184</strain>
    </source>
</reference>
<dbReference type="InterPro" id="IPR017655">
    <property type="entry name" value="Dehydro-deoxyglucarate_dehyd"/>
</dbReference>
<evidence type="ECO:0000256" key="5">
    <source>
        <dbReference type="HAMAP-Rule" id="MF_00694"/>
    </source>
</evidence>
<protein>
    <recommendedName>
        <fullName evidence="5">Probable 5-dehydro-4-deoxyglucarate dehydratase</fullName>
        <ecNumber evidence="5">4.2.1.41</ecNumber>
    </recommendedName>
    <alternativeName>
        <fullName evidence="5">5-keto-4-deoxy-glucarate dehydratase</fullName>
        <shortName evidence="5">KDGDH</shortName>
    </alternativeName>
</protein>
<comment type="pathway">
    <text evidence="2 5">Carbohydrate acid metabolism; D-glucarate degradation; 2,5-dioxopentanoate from D-glucarate: step 2/2.</text>
</comment>
<comment type="catalytic activity">
    <reaction evidence="1 5">
        <text>5-dehydro-4-deoxy-D-glucarate + H(+) = 2,5-dioxopentanoate + CO2 + H2O</text>
        <dbReference type="Rhea" id="RHEA:24608"/>
        <dbReference type="ChEBI" id="CHEBI:15377"/>
        <dbReference type="ChEBI" id="CHEBI:15378"/>
        <dbReference type="ChEBI" id="CHEBI:16526"/>
        <dbReference type="ChEBI" id="CHEBI:42819"/>
        <dbReference type="ChEBI" id="CHEBI:58136"/>
        <dbReference type="EC" id="4.2.1.41"/>
    </reaction>
</comment>
<dbReference type="GO" id="GO:0047448">
    <property type="term" value="F:5-dehydro-4-deoxyglucarate dehydratase activity"/>
    <property type="evidence" value="ECO:0007669"/>
    <property type="project" value="UniProtKB-EC"/>
</dbReference>
<organism evidence="7 8">
    <name type="scientific">Thalassorhabdus alkalitolerans</name>
    <dbReference type="NCBI Taxonomy" id="2282697"/>
    <lineage>
        <taxon>Bacteria</taxon>
        <taxon>Bacillati</taxon>
        <taxon>Bacillota</taxon>
        <taxon>Bacilli</taxon>
        <taxon>Bacillales</taxon>
        <taxon>Bacillaceae</taxon>
        <taxon>Thalassorhabdus</taxon>
    </lineage>
</organism>
<dbReference type="Gene3D" id="3.20.20.70">
    <property type="entry name" value="Aldolase class I"/>
    <property type="match status" value="1"/>
</dbReference>
<comment type="caution">
    <text evidence="7">The sequence shown here is derived from an EMBL/GenBank/DDBJ whole genome shotgun (WGS) entry which is preliminary data.</text>
</comment>
<sequence>MAEKNSKFPKGILGFPVAPFNDNGEVDYSALERNIEFLIEEKLAAIFVACGAGEFQSLTDEEYHNMVKTAVEITGGKVPVYTGVGGNIQTALHQAKVSEELGADGYLILPPYLIHGEQEGIYQYYETIIKSTSLNAIMYQRDNAVANLDTVTKLAELPQLVGLKDGLGNMELNVQLTQHLGERLEWMNGMPLAEVTMPAYYPLGFDTYSSAISNYIPHISRLYFDSLVKGDTEQVNALYKEVILPINEIRKQKKGYAVSLIKAGMEIVGLPVGQSVRPPVIPVEKEHYQQLEKIINKALEKYPASEYQSN</sequence>
<dbReference type="PIRSF" id="PIRSF001365">
    <property type="entry name" value="DHDPS"/>
    <property type="match status" value="1"/>
</dbReference>
<evidence type="ECO:0000313" key="8">
    <source>
        <dbReference type="Proteomes" id="UP001596142"/>
    </source>
</evidence>
<dbReference type="InterPro" id="IPR013785">
    <property type="entry name" value="Aldolase_TIM"/>
</dbReference>
<dbReference type="NCBIfam" id="NF002958">
    <property type="entry name" value="PRK03620.1"/>
    <property type="match status" value="1"/>
</dbReference>
<accession>A0ABW0YQM0</accession>
<dbReference type="HAMAP" id="MF_00694">
    <property type="entry name" value="KDGDH"/>
    <property type="match status" value="1"/>
</dbReference>
<dbReference type="EMBL" id="JBHSOZ010000003">
    <property type="protein sequence ID" value="MFC5712399.1"/>
    <property type="molecule type" value="Genomic_DNA"/>
</dbReference>
<dbReference type="InterPro" id="IPR002220">
    <property type="entry name" value="DapA-like"/>
</dbReference>
<evidence type="ECO:0000256" key="6">
    <source>
        <dbReference type="PIRNR" id="PIRNR001365"/>
    </source>
</evidence>
<evidence type="ECO:0000313" key="7">
    <source>
        <dbReference type="EMBL" id="MFC5712399.1"/>
    </source>
</evidence>